<dbReference type="AlphaFoldDB" id="A0A914YVK0"/>
<keyword evidence="2" id="KW-1185">Reference proteome</keyword>
<dbReference type="InterPro" id="IPR009003">
    <property type="entry name" value="Peptidase_S1_PA"/>
</dbReference>
<dbReference type="WBParaSite" id="PSU_v2.g21538.t1">
    <property type="protein sequence ID" value="PSU_v2.g21538.t1"/>
    <property type="gene ID" value="PSU_v2.g21538"/>
</dbReference>
<dbReference type="SUPFAM" id="SSF50494">
    <property type="entry name" value="Trypsin-like serine proteases"/>
    <property type="match status" value="1"/>
</dbReference>
<sequence length="176" mass="19721">MKFILYKEDDIAFIKLKNSTEIKSFIQLSKSIKADEELIAAGWGWIFVRIKEEFIHDWIDLYDVSSVKKYLDIIWPTVAQFDTLPIDDTCSNSSGLSFNPITDLCVGKDLHSSSQGDSGGPLIVQRENIFYQVGVCSRGVTTILNGELDGKSVYTKVSVICEKIEKITAGKIICQE</sequence>
<proteinExistence type="predicted"/>
<evidence type="ECO:0000313" key="2">
    <source>
        <dbReference type="Proteomes" id="UP000887577"/>
    </source>
</evidence>
<dbReference type="PROSITE" id="PS50240">
    <property type="entry name" value="TRYPSIN_DOM"/>
    <property type="match status" value="1"/>
</dbReference>
<evidence type="ECO:0000313" key="3">
    <source>
        <dbReference type="WBParaSite" id="PSU_v2.g21538.t1"/>
    </source>
</evidence>
<dbReference type="InterPro" id="IPR043504">
    <property type="entry name" value="Peptidase_S1_PA_chymotrypsin"/>
</dbReference>
<reference evidence="3" key="1">
    <citation type="submission" date="2022-11" db="UniProtKB">
        <authorList>
            <consortium name="WormBaseParasite"/>
        </authorList>
    </citation>
    <scope>IDENTIFICATION</scope>
</reference>
<dbReference type="GO" id="GO:0006508">
    <property type="term" value="P:proteolysis"/>
    <property type="evidence" value="ECO:0007669"/>
    <property type="project" value="InterPro"/>
</dbReference>
<evidence type="ECO:0000259" key="1">
    <source>
        <dbReference type="PROSITE" id="PS50240"/>
    </source>
</evidence>
<dbReference type="Pfam" id="PF00089">
    <property type="entry name" value="Trypsin"/>
    <property type="match status" value="1"/>
</dbReference>
<dbReference type="GO" id="GO:0004252">
    <property type="term" value="F:serine-type endopeptidase activity"/>
    <property type="evidence" value="ECO:0007669"/>
    <property type="project" value="InterPro"/>
</dbReference>
<accession>A0A914YVK0</accession>
<organism evidence="2 3">
    <name type="scientific">Panagrolaimus superbus</name>
    <dbReference type="NCBI Taxonomy" id="310955"/>
    <lineage>
        <taxon>Eukaryota</taxon>
        <taxon>Metazoa</taxon>
        <taxon>Ecdysozoa</taxon>
        <taxon>Nematoda</taxon>
        <taxon>Chromadorea</taxon>
        <taxon>Rhabditida</taxon>
        <taxon>Tylenchina</taxon>
        <taxon>Panagrolaimomorpha</taxon>
        <taxon>Panagrolaimoidea</taxon>
        <taxon>Panagrolaimidae</taxon>
        <taxon>Panagrolaimus</taxon>
    </lineage>
</organism>
<dbReference type="InterPro" id="IPR033116">
    <property type="entry name" value="TRYPSIN_SER"/>
</dbReference>
<dbReference type="PROSITE" id="PS00135">
    <property type="entry name" value="TRYPSIN_SER"/>
    <property type="match status" value="1"/>
</dbReference>
<dbReference type="InterPro" id="IPR001254">
    <property type="entry name" value="Trypsin_dom"/>
</dbReference>
<dbReference type="InterPro" id="IPR051333">
    <property type="entry name" value="CLIP_Serine_Protease"/>
</dbReference>
<dbReference type="Proteomes" id="UP000887577">
    <property type="component" value="Unplaced"/>
</dbReference>
<dbReference type="Gene3D" id="2.40.10.10">
    <property type="entry name" value="Trypsin-like serine proteases"/>
    <property type="match status" value="1"/>
</dbReference>
<dbReference type="PANTHER" id="PTHR24260:SF132">
    <property type="entry name" value="PEPTIDASE S1 DOMAIN-CONTAINING PROTEIN"/>
    <property type="match status" value="1"/>
</dbReference>
<name>A0A914YVK0_9BILA</name>
<dbReference type="PANTHER" id="PTHR24260">
    <property type="match status" value="1"/>
</dbReference>
<protein>
    <submittedName>
        <fullName evidence="3">Peptidase S1 domain-containing protein</fullName>
    </submittedName>
</protein>
<feature type="domain" description="Peptidase S1" evidence="1">
    <location>
        <begin position="1"/>
        <end position="169"/>
    </location>
</feature>